<feature type="transmembrane region" description="Helical" evidence="6">
    <location>
        <begin position="49"/>
        <end position="72"/>
    </location>
</feature>
<keyword evidence="2" id="KW-0813">Transport</keyword>
<feature type="transmembrane region" description="Helical" evidence="6">
    <location>
        <begin position="484"/>
        <end position="504"/>
    </location>
</feature>
<feature type="transmembrane region" description="Helical" evidence="6">
    <location>
        <begin position="196"/>
        <end position="218"/>
    </location>
</feature>
<evidence type="ECO:0000313" key="8">
    <source>
        <dbReference type="Proteomes" id="UP000663853"/>
    </source>
</evidence>
<accession>A0A8H3DFU1</accession>
<feature type="transmembrane region" description="Helical" evidence="6">
    <location>
        <begin position="403"/>
        <end position="429"/>
    </location>
</feature>
<name>A0A8H3DFU1_9AGAM</name>
<feature type="transmembrane region" description="Helical" evidence="6">
    <location>
        <begin position="84"/>
        <end position="102"/>
    </location>
</feature>
<sequence length="550" mass="59252">MPTYKRVLGPRWLQLPLANLPILGTQFVWSAEMAFVSPYLLELGLTRAHMAIVMLAAPFSGLVVQPIIGALADASTSSWGRRRPFMLGGSVLCILSLMMLSYAKEVSAWISGEDNHTSSLGLTQAIAVVAVYCIDFTLNATTAAARALAIDVLPTELQSSSGAWASRMVGVGGIIGFYSGTAALPKLFPALGTSQIAIMSFFASMALLVTQFFTSVCVTESVHIPAAPQHTLKSRRRSWILERFAGVCRSLRSLPHEVKSVCAIQFFSWMGWFPAMFFGTVWIGDIYIGEALRLGDPRPLTDPTLRAEGTRAGSRAMFYGALLTLGTSILLPYFVKDPDLRAKGMESVSLGAEDESGASRSAAQHQRQTFNFTIELSLCWQIVHVMFAILLLSTGFVTSVRAATAVFALQGLCSAATHWIPFAIIATAAHKDASRSTRPGEQYLASDLSEQEYLLESSTSRSNRSELAGDAPNRAGLFLGIHNIFVVLPQFLSISLSAIIFSIRDPGRSVLGGAPAEFIGDQKISSLTLILSVGGLNSLVAAVLTRKMLK</sequence>
<evidence type="ECO:0000256" key="4">
    <source>
        <dbReference type="ARBA" id="ARBA00022989"/>
    </source>
</evidence>
<dbReference type="AlphaFoldDB" id="A0A8H3DFU1"/>
<evidence type="ECO:0000256" key="3">
    <source>
        <dbReference type="ARBA" id="ARBA00022692"/>
    </source>
</evidence>
<keyword evidence="5 6" id="KW-0472">Membrane</keyword>
<dbReference type="GO" id="GO:0008506">
    <property type="term" value="F:sucrose:proton symporter activity"/>
    <property type="evidence" value="ECO:0007669"/>
    <property type="project" value="TreeGrafter"/>
</dbReference>
<organism evidence="7 8">
    <name type="scientific">Rhizoctonia solani</name>
    <dbReference type="NCBI Taxonomy" id="456999"/>
    <lineage>
        <taxon>Eukaryota</taxon>
        <taxon>Fungi</taxon>
        <taxon>Dikarya</taxon>
        <taxon>Basidiomycota</taxon>
        <taxon>Agaricomycotina</taxon>
        <taxon>Agaricomycetes</taxon>
        <taxon>Cantharellales</taxon>
        <taxon>Ceratobasidiaceae</taxon>
        <taxon>Rhizoctonia</taxon>
    </lineage>
</organism>
<evidence type="ECO:0000256" key="6">
    <source>
        <dbReference type="SAM" id="Phobius"/>
    </source>
</evidence>
<dbReference type="SUPFAM" id="SSF103473">
    <property type="entry name" value="MFS general substrate transporter"/>
    <property type="match status" value="1"/>
</dbReference>
<dbReference type="EMBL" id="CAJMXA010003879">
    <property type="protein sequence ID" value="CAE6519365.1"/>
    <property type="molecule type" value="Genomic_DNA"/>
</dbReference>
<feature type="transmembrane region" description="Helical" evidence="6">
    <location>
        <begin position="524"/>
        <end position="544"/>
    </location>
</feature>
<gene>
    <name evidence="7" type="ORF">RDB_LOCUS143392</name>
</gene>
<feature type="transmembrane region" description="Helical" evidence="6">
    <location>
        <begin position="261"/>
        <end position="283"/>
    </location>
</feature>
<dbReference type="Gene3D" id="1.20.1250.20">
    <property type="entry name" value="MFS general substrate transporter like domains"/>
    <property type="match status" value="1"/>
</dbReference>
<evidence type="ECO:0008006" key="9">
    <source>
        <dbReference type="Google" id="ProtNLM"/>
    </source>
</evidence>
<keyword evidence="3 6" id="KW-0812">Transmembrane</keyword>
<reference evidence="7" key="1">
    <citation type="submission" date="2021-01" db="EMBL/GenBank/DDBJ databases">
        <authorList>
            <person name="Kaushik A."/>
        </authorList>
    </citation>
    <scope>NUCLEOTIDE SEQUENCE</scope>
    <source>
        <strain evidence="7">AG6-10EEA</strain>
    </source>
</reference>
<proteinExistence type="predicted"/>
<evidence type="ECO:0000313" key="7">
    <source>
        <dbReference type="EMBL" id="CAE6519365.1"/>
    </source>
</evidence>
<feature type="transmembrane region" description="Helical" evidence="6">
    <location>
        <begin position="316"/>
        <end position="335"/>
    </location>
</feature>
<dbReference type="InterPro" id="IPR036259">
    <property type="entry name" value="MFS_trans_sf"/>
</dbReference>
<comment type="caution">
    <text evidence="7">The sequence shown here is derived from an EMBL/GenBank/DDBJ whole genome shotgun (WGS) entry which is preliminary data.</text>
</comment>
<evidence type="ECO:0000256" key="2">
    <source>
        <dbReference type="ARBA" id="ARBA00022448"/>
    </source>
</evidence>
<dbReference type="Proteomes" id="UP000663853">
    <property type="component" value="Unassembled WGS sequence"/>
</dbReference>
<feature type="transmembrane region" description="Helical" evidence="6">
    <location>
        <begin position="12"/>
        <end position="29"/>
    </location>
</feature>
<dbReference type="Pfam" id="PF13347">
    <property type="entry name" value="MFS_2"/>
    <property type="match status" value="1"/>
</dbReference>
<dbReference type="PANTHER" id="PTHR19432:SF91">
    <property type="entry name" value="GENERAL ALPHA-GLUCOSIDE PERMEASE"/>
    <property type="match status" value="1"/>
</dbReference>
<evidence type="ECO:0000256" key="5">
    <source>
        <dbReference type="ARBA" id="ARBA00023136"/>
    </source>
</evidence>
<dbReference type="PANTHER" id="PTHR19432">
    <property type="entry name" value="SUGAR TRANSPORTER"/>
    <property type="match status" value="1"/>
</dbReference>
<protein>
    <recommendedName>
        <fullName evidence="9">General alpha-glucoside permease [Schizosaccharomyces pombe 972h-]</fullName>
    </recommendedName>
</protein>
<feature type="transmembrane region" description="Helical" evidence="6">
    <location>
        <begin position="376"/>
        <end position="397"/>
    </location>
</feature>
<keyword evidence="4 6" id="KW-1133">Transmembrane helix</keyword>
<feature type="transmembrane region" description="Helical" evidence="6">
    <location>
        <begin position="122"/>
        <end position="143"/>
    </location>
</feature>
<evidence type="ECO:0000256" key="1">
    <source>
        <dbReference type="ARBA" id="ARBA00004141"/>
    </source>
</evidence>
<comment type="subcellular location">
    <subcellularLocation>
        <location evidence="1">Membrane</location>
        <topology evidence="1">Multi-pass membrane protein</topology>
    </subcellularLocation>
</comment>
<feature type="transmembrane region" description="Helical" evidence="6">
    <location>
        <begin position="164"/>
        <end position="184"/>
    </location>
</feature>
<dbReference type="GO" id="GO:0005886">
    <property type="term" value="C:plasma membrane"/>
    <property type="evidence" value="ECO:0007669"/>
    <property type="project" value="TreeGrafter"/>
</dbReference>